<dbReference type="GO" id="GO:0006171">
    <property type="term" value="P:cAMP biosynthetic process"/>
    <property type="evidence" value="ECO:0007669"/>
    <property type="project" value="TreeGrafter"/>
</dbReference>
<reference evidence="10 11" key="1">
    <citation type="journal article" date="2017" name="Int. J. Syst. Evol. Microbiol.">
        <title>Mycobacterium talmoniae sp. nov., a slowly growing mycobacterium isolated from human respiratory samples.</title>
        <authorList>
            <person name="Davidson R.M."/>
            <person name="DeGroote M.A."/>
            <person name="Marola J.L."/>
            <person name="Buss S."/>
            <person name="Jones V."/>
            <person name="McNeil M.R."/>
            <person name="Freifeld A.G."/>
            <person name="Elaine Epperson L."/>
            <person name="Hasan N.A."/>
            <person name="Jackson M."/>
            <person name="Iwen P.C."/>
            <person name="Salfinger M."/>
            <person name="Strong M."/>
        </authorList>
    </citation>
    <scope>NUCLEOTIDE SEQUENCE [LARGE SCALE GENOMIC DNA]</scope>
    <source>
        <strain evidence="10 11">ATCC BAA-2683</strain>
    </source>
</reference>
<dbReference type="EMBL" id="PPEA01000793">
    <property type="protein sequence ID" value="PQM44473.1"/>
    <property type="molecule type" value="Genomic_DNA"/>
</dbReference>
<dbReference type="PROSITE" id="PS50125">
    <property type="entry name" value="GUANYLATE_CYCLASE_2"/>
    <property type="match status" value="1"/>
</dbReference>
<dbReference type="EC" id="4.6.1.1" evidence="10"/>
<feature type="transmembrane region" description="Helical" evidence="7">
    <location>
        <begin position="102"/>
        <end position="120"/>
    </location>
</feature>
<feature type="transmembrane region" description="Helical" evidence="7">
    <location>
        <begin position="173"/>
        <end position="196"/>
    </location>
</feature>
<feature type="transmembrane region" description="Helical" evidence="7">
    <location>
        <begin position="126"/>
        <end position="148"/>
    </location>
</feature>
<dbReference type="Pfam" id="PF00672">
    <property type="entry name" value="HAMP"/>
    <property type="match status" value="1"/>
</dbReference>
<dbReference type="Gene3D" id="3.30.70.1230">
    <property type="entry name" value="Nucleotide cyclase"/>
    <property type="match status" value="1"/>
</dbReference>
<keyword evidence="5 7" id="KW-1133">Transmembrane helix</keyword>
<organism evidence="10 11">
    <name type="scientific">Mycobacterium talmoniae</name>
    <dbReference type="NCBI Taxonomy" id="1858794"/>
    <lineage>
        <taxon>Bacteria</taxon>
        <taxon>Bacillati</taxon>
        <taxon>Actinomycetota</taxon>
        <taxon>Actinomycetes</taxon>
        <taxon>Mycobacteriales</taxon>
        <taxon>Mycobacteriaceae</taxon>
        <taxon>Mycobacterium</taxon>
    </lineage>
</organism>
<evidence type="ECO:0000256" key="6">
    <source>
        <dbReference type="ARBA" id="ARBA00023136"/>
    </source>
</evidence>
<dbReference type="Pfam" id="PF00211">
    <property type="entry name" value="Guanylate_cyc"/>
    <property type="match status" value="1"/>
</dbReference>
<dbReference type="InterPro" id="IPR003660">
    <property type="entry name" value="HAMP_dom"/>
</dbReference>
<keyword evidence="3" id="KW-1003">Cell membrane</keyword>
<dbReference type="SMART" id="SM00044">
    <property type="entry name" value="CYCc"/>
    <property type="match status" value="1"/>
</dbReference>
<keyword evidence="10" id="KW-0456">Lyase</keyword>
<comment type="subcellular location">
    <subcellularLocation>
        <location evidence="1">Cell membrane</location>
        <topology evidence="1">Multi-pass membrane protein</topology>
    </subcellularLocation>
</comment>
<dbReference type="SUPFAM" id="SSF158472">
    <property type="entry name" value="HAMP domain-like"/>
    <property type="match status" value="1"/>
</dbReference>
<dbReference type="AlphaFoldDB" id="A0A2S8BCV2"/>
<dbReference type="InterPro" id="IPR050697">
    <property type="entry name" value="Adenylyl/Guanylyl_Cyclase_3/4"/>
</dbReference>
<evidence type="ECO:0000256" key="7">
    <source>
        <dbReference type="SAM" id="Phobius"/>
    </source>
</evidence>
<feature type="domain" description="Guanylate cyclase" evidence="8">
    <location>
        <begin position="319"/>
        <end position="442"/>
    </location>
</feature>
<dbReference type="CDD" id="cd07302">
    <property type="entry name" value="CHD"/>
    <property type="match status" value="1"/>
</dbReference>
<proteinExistence type="inferred from homology"/>
<evidence type="ECO:0000313" key="11">
    <source>
        <dbReference type="Proteomes" id="UP000238296"/>
    </source>
</evidence>
<keyword evidence="4 7" id="KW-0812">Transmembrane</keyword>
<feature type="transmembrane region" description="Helical" evidence="7">
    <location>
        <begin position="12"/>
        <end position="35"/>
    </location>
</feature>
<feature type="transmembrane region" description="Helical" evidence="7">
    <location>
        <begin position="55"/>
        <end position="81"/>
    </location>
</feature>
<evidence type="ECO:0000256" key="2">
    <source>
        <dbReference type="ARBA" id="ARBA00005381"/>
    </source>
</evidence>
<dbReference type="SUPFAM" id="SSF55073">
    <property type="entry name" value="Nucleotide cyclase"/>
    <property type="match status" value="1"/>
</dbReference>
<feature type="domain" description="HAMP" evidence="9">
    <location>
        <begin position="235"/>
        <end position="287"/>
    </location>
</feature>
<sequence>MISPAIRLGTRYAAGMAFAHLLTAVEVVAVMMSLGGETQAGLSTLLAADTLITTAVLVGVGTVVAATGGAVTIAPSLRWFVPGREPDLRQRRTAINLVRRQSVILLSTWVGGGVGVLIALGGGARLTLLVVLAIVFGGTATVCTSLLFTQRTLRPIVAAASADFDSRETAPGVLARLVTMWVATSALPSAAVVMLIVCRWNGWILQRTASVELPVLVVSFVAMFLGLRAMILVARSISDPVRDVVEAMAEIEHGQLDNVVDVYEQSEIGRLQSGFNRMVAGLKERDRLRDLFGRHVGTAVANRAVQAGETLTGDVRPVAILFIDLAGSTTLTASRPPEEVAEVLNDFFRIVVAAVDQRYGLINKFQGDAALAVFGAPLRTDGAAAAALATARDLRTQLRRLPMLDFGIGVSAGPVFAGNIGSENRYEYTVIGDAVNEAARLADHAKHRRAGAVLADRADPGRPR</sequence>
<evidence type="ECO:0000259" key="9">
    <source>
        <dbReference type="PROSITE" id="PS50885"/>
    </source>
</evidence>
<dbReference type="PROSITE" id="PS50885">
    <property type="entry name" value="HAMP"/>
    <property type="match status" value="1"/>
</dbReference>
<dbReference type="InterPro" id="IPR001054">
    <property type="entry name" value="A/G_cyclase"/>
</dbReference>
<evidence type="ECO:0000256" key="3">
    <source>
        <dbReference type="ARBA" id="ARBA00022475"/>
    </source>
</evidence>
<evidence type="ECO:0000313" key="10">
    <source>
        <dbReference type="EMBL" id="PQM44473.1"/>
    </source>
</evidence>
<comment type="caution">
    <text evidence="10">The sequence shown here is derived from an EMBL/GenBank/DDBJ whole genome shotgun (WGS) entry which is preliminary data.</text>
</comment>
<accession>A0A2S8BCV2</accession>
<dbReference type="CDD" id="cd06225">
    <property type="entry name" value="HAMP"/>
    <property type="match status" value="1"/>
</dbReference>
<dbReference type="SMART" id="SM00304">
    <property type="entry name" value="HAMP"/>
    <property type="match status" value="1"/>
</dbReference>
<dbReference type="PANTHER" id="PTHR43081">
    <property type="entry name" value="ADENYLATE CYCLASE, TERMINAL-DIFFERENTIATION SPECIFIC-RELATED"/>
    <property type="match status" value="1"/>
</dbReference>
<comment type="similarity">
    <text evidence="2">Belongs to the adenylyl cyclase class-3 family.</text>
</comment>
<feature type="transmembrane region" description="Helical" evidence="7">
    <location>
        <begin position="216"/>
        <end position="234"/>
    </location>
</feature>
<protein>
    <submittedName>
        <fullName evidence="10">Adenylate cyclase 2</fullName>
        <ecNumber evidence="10">4.6.1.1</ecNumber>
    </submittedName>
</protein>
<dbReference type="GO" id="GO:0035556">
    <property type="term" value="P:intracellular signal transduction"/>
    <property type="evidence" value="ECO:0007669"/>
    <property type="project" value="InterPro"/>
</dbReference>
<dbReference type="PANTHER" id="PTHR43081:SF17">
    <property type="entry name" value="BLL5647 PROTEIN"/>
    <property type="match status" value="1"/>
</dbReference>
<dbReference type="Gene3D" id="6.10.340.10">
    <property type="match status" value="1"/>
</dbReference>
<dbReference type="InterPro" id="IPR029787">
    <property type="entry name" value="Nucleotide_cyclase"/>
</dbReference>
<evidence type="ECO:0000256" key="1">
    <source>
        <dbReference type="ARBA" id="ARBA00004651"/>
    </source>
</evidence>
<evidence type="ECO:0000256" key="5">
    <source>
        <dbReference type="ARBA" id="ARBA00022989"/>
    </source>
</evidence>
<dbReference type="GO" id="GO:0004016">
    <property type="term" value="F:adenylate cyclase activity"/>
    <property type="evidence" value="ECO:0007669"/>
    <property type="project" value="UniProtKB-EC"/>
</dbReference>
<dbReference type="Proteomes" id="UP000238296">
    <property type="component" value="Unassembled WGS sequence"/>
</dbReference>
<evidence type="ECO:0000256" key="4">
    <source>
        <dbReference type="ARBA" id="ARBA00022692"/>
    </source>
</evidence>
<gene>
    <name evidence="10" type="primary">cyaB_5</name>
    <name evidence="10" type="ORF">C1Y40_05368</name>
</gene>
<dbReference type="GO" id="GO:0005886">
    <property type="term" value="C:plasma membrane"/>
    <property type="evidence" value="ECO:0007669"/>
    <property type="project" value="UniProtKB-SubCell"/>
</dbReference>
<keyword evidence="6 7" id="KW-0472">Membrane</keyword>
<name>A0A2S8BCV2_9MYCO</name>
<evidence type="ECO:0000259" key="8">
    <source>
        <dbReference type="PROSITE" id="PS50125"/>
    </source>
</evidence>